<dbReference type="Proteomes" id="UP000240530">
    <property type="component" value="Unassembled WGS sequence"/>
</dbReference>
<keyword evidence="4" id="KW-0804">Transcription</keyword>
<sequence length="300" mass="33738">MTNNQLFDGIALFVQVVKNGGFGAAAQAMGHSNSYVSKEIVKLENRLGVRLLNRTTRSISLTPEGKSYYQECLQLISDAEQAVAHITQSTVAPKGTLKISCPVWFGKHYLKDVFSAYLTRYPDVVIDLDMSDKAIDVIGDGYDLVIRASAKLDESSLICKRIYSSRICTVASPEYIAKHGHPIHPTELSSHHCFCYSNLKKSNIWDYMDKAGNQTSVDVHQRIRSNNTEMSLALVCNGDGIIRLPEFYIEQQIKTGELILLFEDYVFPMVDVYALYPTRKHLASKVRCFLDLIDEMVVKP</sequence>
<dbReference type="Gene3D" id="3.40.190.290">
    <property type="match status" value="1"/>
</dbReference>
<gene>
    <name evidence="6" type="ORF">C0W93_16160</name>
</gene>
<evidence type="ECO:0000313" key="6">
    <source>
        <dbReference type="EMBL" id="PSV09205.1"/>
    </source>
</evidence>
<dbReference type="Pfam" id="PF03466">
    <property type="entry name" value="LysR_substrate"/>
    <property type="match status" value="1"/>
</dbReference>
<dbReference type="FunFam" id="1.10.10.10:FF:000001">
    <property type="entry name" value="LysR family transcriptional regulator"/>
    <property type="match status" value="1"/>
</dbReference>
<feature type="domain" description="HTH lysR-type" evidence="5">
    <location>
        <begin position="1"/>
        <end position="62"/>
    </location>
</feature>
<dbReference type="InterPro" id="IPR036390">
    <property type="entry name" value="WH_DNA-bd_sf"/>
</dbReference>
<evidence type="ECO:0000256" key="3">
    <source>
        <dbReference type="ARBA" id="ARBA00023125"/>
    </source>
</evidence>
<dbReference type="EMBL" id="PYNS01000021">
    <property type="protein sequence ID" value="PSV09205.1"/>
    <property type="molecule type" value="Genomic_DNA"/>
</dbReference>
<dbReference type="InterPro" id="IPR005119">
    <property type="entry name" value="LysR_subst-bd"/>
</dbReference>
<dbReference type="SUPFAM" id="SSF53850">
    <property type="entry name" value="Periplasmic binding protein-like II"/>
    <property type="match status" value="1"/>
</dbReference>
<dbReference type="InterPro" id="IPR036388">
    <property type="entry name" value="WH-like_DNA-bd_sf"/>
</dbReference>
<dbReference type="Gene3D" id="1.10.10.10">
    <property type="entry name" value="Winged helix-like DNA-binding domain superfamily/Winged helix DNA-binding domain"/>
    <property type="match status" value="1"/>
</dbReference>
<name>A0A2T3KS82_PHOLD</name>
<protein>
    <submittedName>
        <fullName evidence="6">LysR family transcriptional regulator</fullName>
    </submittedName>
</protein>
<proteinExistence type="inferred from homology"/>
<dbReference type="AlphaFoldDB" id="A0A2T3KS82"/>
<dbReference type="Pfam" id="PF00126">
    <property type="entry name" value="HTH_1"/>
    <property type="match status" value="1"/>
</dbReference>
<dbReference type="RefSeq" id="WP_107185721.1">
    <property type="nucleotide sequence ID" value="NZ_JAWQGC010000001.1"/>
</dbReference>
<evidence type="ECO:0000259" key="5">
    <source>
        <dbReference type="PROSITE" id="PS50931"/>
    </source>
</evidence>
<evidence type="ECO:0000256" key="2">
    <source>
        <dbReference type="ARBA" id="ARBA00023015"/>
    </source>
</evidence>
<dbReference type="GO" id="GO:0003677">
    <property type="term" value="F:DNA binding"/>
    <property type="evidence" value="ECO:0007669"/>
    <property type="project" value="UniProtKB-KW"/>
</dbReference>
<evidence type="ECO:0000256" key="4">
    <source>
        <dbReference type="ARBA" id="ARBA00023163"/>
    </source>
</evidence>
<keyword evidence="3" id="KW-0238">DNA-binding</keyword>
<comment type="caution">
    <text evidence="6">The sequence shown here is derived from an EMBL/GenBank/DDBJ whole genome shotgun (WGS) entry which is preliminary data.</text>
</comment>
<dbReference type="PANTHER" id="PTHR30537">
    <property type="entry name" value="HTH-TYPE TRANSCRIPTIONAL REGULATOR"/>
    <property type="match status" value="1"/>
</dbReference>
<organism evidence="6 7">
    <name type="scientific">Photobacterium leiognathi subsp. mandapamensis</name>
    <name type="common">Photobacterium mandapamensis</name>
    <dbReference type="NCBI Taxonomy" id="48408"/>
    <lineage>
        <taxon>Bacteria</taxon>
        <taxon>Pseudomonadati</taxon>
        <taxon>Pseudomonadota</taxon>
        <taxon>Gammaproteobacteria</taxon>
        <taxon>Vibrionales</taxon>
        <taxon>Vibrionaceae</taxon>
        <taxon>Photobacterium</taxon>
    </lineage>
</organism>
<dbReference type="CDD" id="cd08422">
    <property type="entry name" value="PBP2_CrgA_like"/>
    <property type="match status" value="1"/>
</dbReference>
<dbReference type="InterPro" id="IPR000847">
    <property type="entry name" value="LysR_HTH_N"/>
</dbReference>
<evidence type="ECO:0000256" key="1">
    <source>
        <dbReference type="ARBA" id="ARBA00009437"/>
    </source>
</evidence>
<dbReference type="PROSITE" id="PS50931">
    <property type="entry name" value="HTH_LYSR"/>
    <property type="match status" value="1"/>
</dbReference>
<accession>A0A2T3KS82</accession>
<dbReference type="SUPFAM" id="SSF46785">
    <property type="entry name" value="Winged helix' DNA-binding domain"/>
    <property type="match status" value="1"/>
</dbReference>
<keyword evidence="2" id="KW-0805">Transcription regulation</keyword>
<dbReference type="PANTHER" id="PTHR30537:SF5">
    <property type="entry name" value="HTH-TYPE TRANSCRIPTIONAL ACTIVATOR TTDR-RELATED"/>
    <property type="match status" value="1"/>
</dbReference>
<dbReference type="InterPro" id="IPR058163">
    <property type="entry name" value="LysR-type_TF_proteobact-type"/>
</dbReference>
<dbReference type="GO" id="GO:0003700">
    <property type="term" value="F:DNA-binding transcription factor activity"/>
    <property type="evidence" value="ECO:0007669"/>
    <property type="project" value="InterPro"/>
</dbReference>
<evidence type="ECO:0000313" key="7">
    <source>
        <dbReference type="Proteomes" id="UP000240530"/>
    </source>
</evidence>
<reference evidence="6 7" key="1">
    <citation type="submission" date="2018-03" db="EMBL/GenBank/DDBJ databases">
        <title>Whole genome sequencing of Histamine producing bacteria.</title>
        <authorList>
            <person name="Butler K."/>
        </authorList>
    </citation>
    <scope>NUCLEOTIDE SEQUENCE [LARGE SCALE GENOMIC DNA]</scope>
    <source>
        <strain evidence="6 7">Res.4.1</strain>
    </source>
</reference>
<comment type="similarity">
    <text evidence="1">Belongs to the LysR transcriptional regulatory family.</text>
</comment>